<dbReference type="Proteomes" id="UP000015241">
    <property type="component" value="Unassembled WGS sequence"/>
</dbReference>
<feature type="region of interest" description="Disordered" evidence="1">
    <location>
        <begin position="248"/>
        <end position="318"/>
    </location>
</feature>
<dbReference type="EMBL" id="KE504123">
    <property type="protein sequence ID" value="EPT05416.1"/>
    <property type="molecule type" value="Genomic_DNA"/>
</dbReference>
<feature type="region of interest" description="Disordered" evidence="1">
    <location>
        <begin position="1"/>
        <end position="30"/>
    </location>
</feature>
<feature type="region of interest" description="Disordered" evidence="1">
    <location>
        <begin position="638"/>
        <end position="664"/>
    </location>
</feature>
<dbReference type="AlphaFoldDB" id="S8FWC4"/>
<keyword evidence="4" id="KW-1185">Reference proteome</keyword>
<feature type="compositionally biased region" description="Basic and acidic residues" evidence="1">
    <location>
        <begin position="293"/>
        <end position="302"/>
    </location>
</feature>
<dbReference type="OrthoDB" id="2799233at2759"/>
<evidence type="ECO:0000259" key="2">
    <source>
        <dbReference type="Pfam" id="PF17667"/>
    </source>
</evidence>
<proteinExistence type="predicted"/>
<evidence type="ECO:0000256" key="1">
    <source>
        <dbReference type="SAM" id="MobiDB-lite"/>
    </source>
</evidence>
<reference evidence="3 4" key="1">
    <citation type="journal article" date="2012" name="Science">
        <title>The Paleozoic origin of enzymatic lignin decomposition reconstructed from 31 fungal genomes.</title>
        <authorList>
            <person name="Floudas D."/>
            <person name="Binder M."/>
            <person name="Riley R."/>
            <person name="Barry K."/>
            <person name="Blanchette R.A."/>
            <person name="Henrissat B."/>
            <person name="Martinez A.T."/>
            <person name="Otillar R."/>
            <person name="Spatafora J.W."/>
            <person name="Yadav J.S."/>
            <person name="Aerts A."/>
            <person name="Benoit I."/>
            <person name="Boyd A."/>
            <person name="Carlson A."/>
            <person name="Copeland A."/>
            <person name="Coutinho P.M."/>
            <person name="de Vries R.P."/>
            <person name="Ferreira P."/>
            <person name="Findley K."/>
            <person name="Foster B."/>
            <person name="Gaskell J."/>
            <person name="Glotzer D."/>
            <person name="Gorecki P."/>
            <person name="Heitman J."/>
            <person name="Hesse C."/>
            <person name="Hori C."/>
            <person name="Igarashi K."/>
            <person name="Jurgens J.A."/>
            <person name="Kallen N."/>
            <person name="Kersten P."/>
            <person name="Kohler A."/>
            <person name="Kuees U."/>
            <person name="Kumar T.K.A."/>
            <person name="Kuo A."/>
            <person name="LaButti K."/>
            <person name="Larrondo L.F."/>
            <person name="Lindquist E."/>
            <person name="Ling A."/>
            <person name="Lombard V."/>
            <person name="Lucas S."/>
            <person name="Lundell T."/>
            <person name="Martin R."/>
            <person name="McLaughlin D.J."/>
            <person name="Morgenstern I."/>
            <person name="Morin E."/>
            <person name="Murat C."/>
            <person name="Nagy L.G."/>
            <person name="Nolan M."/>
            <person name="Ohm R.A."/>
            <person name="Patyshakuliyeva A."/>
            <person name="Rokas A."/>
            <person name="Ruiz-Duenas F.J."/>
            <person name="Sabat G."/>
            <person name="Salamov A."/>
            <person name="Samejima M."/>
            <person name="Schmutz J."/>
            <person name="Slot J.C."/>
            <person name="St John F."/>
            <person name="Stenlid J."/>
            <person name="Sun H."/>
            <person name="Sun S."/>
            <person name="Syed K."/>
            <person name="Tsang A."/>
            <person name="Wiebenga A."/>
            <person name="Young D."/>
            <person name="Pisabarro A."/>
            <person name="Eastwood D.C."/>
            <person name="Martin F."/>
            <person name="Cullen D."/>
            <person name="Grigoriev I.V."/>
            <person name="Hibbett D.S."/>
        </authorList>
    </citation>
    <scope>NUCLEOTIDE SEQUENCE</scope>
    <source>
        <strain evidence="4">FP-58527</strain>
    </source>
</reference>
<dbReference type="eggNOG" id="ENOG502SVH8">
    <property type="taxonomic scope" value="Eukaryota"/>
</dbReference>
<organism evidence="3 4">
    <name type="scientific">Fomitopsis schrenkii</name>
    <name type="common">Brown rot fungus</name>
    <dbReference type="NCBI Taxonomy" id="2126942"/>
    <lineage>
        <taxon>Eukaryota</taxon>
        <taxon>Fungi</taxon>
        <taxon>Dikarya</taxon>
        <taxon>Basidiomycota</taxon>
        <taxon>Agaricomycotina</taxon>
        <taxon>Agaricomycetes</taxon>
        <taxon>Polyporales</taxon>
        <taxon>Fomitopsis</taxon>
    </lineage>
</organism>
<protein>
    <recommendedName>
        <fullName evidence="2">Fungal-type protein kinase domain-containing protein</fullName>
    </recommendedName>
</protein>
<gene>
    <name evidence="3" type="ORF">FOMPIDRAFT_92699</name>
</gene>
<name>S8FWC4_FOMSC</name>
<feature type="domain" description="Fungal-type protein kinase" evidence="2">
    <location>
        <begin position="670"/>
        <end position="710"/>
    </location>
</feature>
<dbReference type="PANTHER" id="PTHR38248">
    <property type="entry name" value="FUNK1 6"/>
    <property type="match status" value="1"/>
</dbReference>
<sequence>MTTSIECPRTPSPSTGAPDITQRPADAPSTPLRVSTWKQILRSPSSAAHVKFAQDAYECTTWDVDVHDFVQGVFRLDWSDILQEPREGSGKQYQQSVSEVQRFLEASKEAKTCGSNFELMNALSSQLYRTCGQKETICAMGRRKASENHAKNPGGKVLMPTYRGKVGIRTGEAVGEHCLKETLDLTYDKGEISIPRWEWAVAPMVMGAKGLSEALLKDGGGMFVALDDPGIPRAMPDDEAHMEDMLVGESQSKKPQAQPRRPLPAGFARQSQGPSSNPGTQRVSGTGPTGSKRQHETEEQRSTEPSSKRARTSKTEAARDITETELRFLKYLNETMSRNIRSYTIGWLVENDTLRLAYGDCMGVVLTKPIEFLGKDAILFSLVVAAMGAATEHGLGIHPNVHWPRLGDNPDEQHEVATLRLEGQGEDCSEVLDYEFDVDKKAHRSVCTEFGFIGWGTTVMRARLGAVASVQTREELIAKVAWPHAARTAEDVFIRKVRSRLKAAEKKKIFDHIVDLKAAMTKGMEAMDLPRHAMGLCPEEQDLRVCRILILKCYRPLDAIGSQAEFHQVFVRVVRAHYWAYETSKVLHCNISMTSIMWFRRGEDIVGMLCDWDLAEDHGNGGRRAVDIGQSDAAALSGQGQGKIAPSRQQSEHKASPLSNVEQLAPVPEKKVNPRYRTGTGPFMALDFLRQGIIPAHKYRHDLESFFYVYACAAATYDPNDEPKICIIKQWNDPELVKIGHHKRAFLEDGDQVSEVFQNVHPDFEEVVKSSLRELWFLFCEVEALANEGKITKIRLKHAGNNVVEAALDAIERQRVEIASYEKFMEILSAQSHHSDVPT</sequence>
<dbReference type="HOGENOM" id="CLU_015158_0_0_1"/>
<feature type="domain" description="Fungal-type protein kinase" evidence="2">
    <location>
        <begin position="314"/>
        <end position="619"/>
    </location>
</feature>
<dbReference type="STRING" id="743788.S8FWC4"/>
<evidence type="ECO:0000313" key="3">
    <source>
        <dbReference type="EMBL" id="EPT05416.1"/>
    </source>
</evidence>
<evidence type="ECO:0000313" key="4">
    <source>
        <dbReference type="Proteomes" id="UP000015241"/>
    </source>
</evidence>
<accession>S8FWC4</accession>
<dbReference type="PANTHER" id="PTHR38248:SF2">
    <property type="entry name" value="FUNK1 11"/>
    <property type="match status" value="1"/>
</dbReference>
<feature type="compositionally biased region" description="Polar residues" evidence="1">
    <location>
        <begin position="269"/>
        <end position="291"/>
    </location>
</feature>
<dbReference type="InterPro" id="IPR040976">
    <property type="entry name" value="Pkinase_fungal"/>
</dbReference>
<dbReference type="Pfam" id="PF17667">
    <property type="entry name" value="Pkinase_fungal"/>
    <property type="match status" value="2"/>
</dbReference>
<dbReference type="InParanoid" id="S8FWC4"/>